<dbReference type="PANTHER" id="PTHR11081:SF75">
    <property type="entry name" value="ENDONUCLEASE, PUTATIVE (AFU_ORTHOLOGUE AFUA_3G13260)-RELATED"/>
    <property type="match status" value="1"/>
</dbReference>
<keyword evidence="1" id="KW-0540">Nuclease</keyword>
<dbReference type="SMART" id="SM00485">
    <property type="entry name" value="XPGN"/>
    <property type="match status" value="1"/>
</dbReference>
<reference evidence="6 7" key="1">
    <citation type="submission" date="2016-07" db="EMBL/GenBank/DDBJ databases">
        <title>Pervasive Adenine N6-methylation of Active Genes in Fungi.</title>
        <authorList>
            <consortium name="DOE Joint Genome Institute"/>
            <person name="Mondo S.J."/>
            <person name="Dannebaum R.O."/>
            <person name="Kuo R.C."/>
            <person name="Labutti K."/>
            <person name="Haridas S."/>
            <person name="Kuo A."/>
            <person name="Salamov A."/>
            <person name="Ahrendt S.R."/>
            <person name="Lipzen A."/>
            <person name="Sullivan W."/>
            <person name="Andreopoulos W.B."/>
            <person name="Clum A."/>
            <person name="Lindquist E."/>
            <person name="Daum C."/>
            <person name="Ramamoorthy G.K."/>
            <person name="Gryganskyi A."/>
            <person name="Culley D."/>
            <person name="Magnuson J.K."/>
            <person name="James T.Y."/>
            <person name="O'Malley M.A."/>
            <person name="Stajich J.E."/>
            <person name="Spatafora J.W."/>
            <person name="Visel A."/>
            <person name="Grigoriev I.V."/>
        </authorList>
    </citation>
    <scope>NUCLEOTIDE SEQUENCE [LARGE SCALE GENOMIC DNA]</scope>
    <source>
        <strain evidence="6 7">CBS 129021</strain>
    </source>
</reference>
<proteinExistence type="predicted"/>
<dbReference type="InParanoid" id="A0A1Y2DZC0"/>
<dbReference type="SUPFAM" id="SSF47807">
    <property type="entry name" value="5' to 3' exonuclease, C-terminal subdomain"/>
    <property type="match status" value="1"/>
</dbReference>
<dbReference type="OrthoDB" id="2959108at2759"/>
<dbReference type="Proteomes" id="UP000193689">
    <property type="component" value="Unassembled WGS sequence"/>
</dbReference>
<dbReference type="FunFam" id="3.40.50.1010:FF:000037">
    <property type="entry name" value="Rad2-like endonuclease, putative (AFU_orthologue AFUA_3G13260)"/>
    <property type="match status" value="1"/>
</dbReference>
<feature type="domain" description="XPG N-terminal" evidence="5">
    <location>
        <begin position="1"/>
        <end position="96"/>
    </location>
</feature>
<evidence type="ECO:0000259" key="5">
    <source>
        <dbReference type="SMART" id="SM00485"/>
    </source>
</evidence>
<dbReference type="AlphaFoldDB" id="A0A1Y2DZC0"/>
<sequence>IYKEIGTGKRISLTKLAVEHLEQRGRPLRIAIDISIWQFQVQAARGGSNPAIRTLFYRLLRLLSLSIQPIFVFDGPNKPVFKRHKRSGRGDGVATSMAKRLLRLFGFRIHDAPGEAEAECALLQLNGIVDAVLSEDVDTIMFGCTRTLRNWSAEGSKGSKTPTHVSMYDTQELSQGETGLDREGMVLVALMSGGDYIPEGIPGAGVKVACEAARAGFGKSLCRLKGSDTSGLEEWRENLIHELQTNESRFFRTKHKALIVPEDFPNLEVLRYYTHPVVSATSSLAKLETQSWNKPLDVLGLREFVRETFDWEYRGGAIKFIRVLAPSLLVRKIMDLDQLQDSQTRNNENIEEAHSRLVKAITNRRIHFSTDATPELRVSFAPTDIVGYNFEEEPEEEISYGRDGLALNSDDEFEALADEDEAEAVAKPRSRKPFNPTEPDLSWIPETVAKLGIPLMVEDWEEAQRAKASRKKLKASAKPKPKGKLGGMHIGALDRYVKVTKSLPATMVVEATSALEKPSSPTNPWTIAGSQPSPRGTKTKYASNNTFEAILISSSP</sequence>
<dbReference type="InterPro" id="IPR006084">
    <property type="entry name" value="XPG/Rad2"/>
</dbReference>
<dbReference type="RefSeq" id="XP_040715379.1">
    <property type="nucleotide sequence ID" value="XM_040854745.1"/>
</dbReference>
<feature type="region of interest" description="Disordered" evidence="3">
    <location>
        <begin position="514"/>
        <end position="540"/>
    </location>
</feature>
<dbReference type="Pfam" id="PF00752">
    <property type="entry name" value="XPG_N"/>
    <property type="match status" value="1"/>
</dbReference>
<evidence type="ECO:0000313" key="7">
    <source>
        <dbReference type="Proteomes" id="UP000193689"/>
    </source>
</evidence>
<protein>
    <submittedName>
        <fullName evidence="6">PIN domain-like protein</fullName>
    </submittedName>
</protein>
<keyword evidence="2" id="KW-0378">Hydrolase</keyword>
<dbReference type="InterPro" id="IPR029060">
    <property type="entry name" value="PIN-like_dom_sf"/>
</dbReference>
<dbReference type="InterPro" id="IPR041177">
    <property type="entry name" value="GEN1_C"/>
</dbReference>
<evidence type="ECO:0000313" key="6">
    <source>
        <dbReference type="EMBL" id="ORY63965.1"/>
    </source>
</evidence>
<comment type="caution">
    <text evidence="6">The sequence shown here is derived from an EMBL/GenBank/DDBJ whole genome shotgun (WGS) entry which is preliminary data.</text>
</comment>
<dbReference type="PANTHER" id="PTHR11081">
    <property type="entry name" value="FLAP ENDONUCLEASE FAMILY MEMBER"/>
    <property type="match status" value="1"/>
</dbReference>
<organism evidence="6 7">
    <name type="scientific">Pseudomassariella vexata</name>
    <dbReference type="NCBI Taxonomy" id="1141098"/>
    <lineage>
        <taxon>Eukaryota</taxon>
        <taxon>Fungi</taxon>
        <taxon>Dikarya</taxon>
        <taxon>Ascomycota</taxon>
        <taxon>Pezizomycotina</taxon>
        <taxon>Sordariomycetes</taxon>
        <taxon>Xylariomycetidae</taxon>
        <taxon>Amphisphaeriales</taxon>
        <taxon>Pseudomassariaceae</taxon>
        <taxon>Pseudomassariella</taxon>
    </lineage>
</organism>
<dbReference type="GO" id="GO:0006281">
    <property type="term" value="P:DNA repair"/>
    <property type="evidence" value="ECO:0007669"/>
    <property type="project" value="UniProtKB-ARBA"/>
</dbReference>
<dbReference type="Gene3D" id="1.10.150.20">
    <property type="entry name" value="5' to 3' exonuclease, C-terminal subdomain"/>
    <property type="match status" value="1"/>
</dbReference>
<dbReference type="GO" id="GO:0008821">
    <property type="term" value="F:crossover junction DNA endonuclease activity"/>
    <property type="evidence" value="ECO:0007669"/>
    <property type="project" value="InterPro"/>
</dbReference>
<dbReference type="Gene3D" id="3.40.50.1010">
    <property type="entry name" value="5'-nuclease"/>
    <property type="match status" value="2"/>
</dbReference>
<dbReference type="PRINTS" id="PR00853">
    <property type="entry name" value="XPGRADSUPER"/>
</dbReference>
<accession>A0A1Y2DZC0</accession>
<feature type="domain" description="XPG-I" evidence="4">
    <location>
        <begin position="103"/>
        <end position="182"/>
    </location>
</feature>
<gene>
    <name evidence="6" type="ORF">BCR38DRAFT_318744</name>
</gene>
<dbReference type="CDD" id="cd09870">
    <property type="entry name" value="PIN_YEN1"/>
    <property type="match status" value="1"/>
</dbReference>
<dbReference type="FunFam" id="3.40.50.1010:FF:000051">
    <property type="entry name" value="Rad2-like endonuclease, putative (AFU_orthologue AFUA_3G13260)"/>
    <property type="match status" value="1"/>
</dbReference>
<dbReference type="Pfam" id="PF00867">
    <property type="entry name" value="XPG_I"/>
    <property type="match status" value="1"/>
</dbReference>
<dbReference type="InterPro" id="IPR036279">
    <property type="entry name" value="5-3_exonuclease_C_sf"/>
</dbReference>
<evidence type="ECO:0000259" key="4">
    <source>
        <dbReference type="SMART" id="SM00484"/>
    </source>
</evidence>
<dbReference type="STRING" id="1141098.A0A1Y2DZC0"/>
<dbReference type="GO" id="GO:0017108">
    <property type="term" value="F:5'-flap endonuclease activity"/>
    <property type="evidence" value="ECO:0007669"/>
    <property type="project" value="TreeGrafter"/>
</dbReference>
<evidence type="ECO:0000256" key="2">
    <source>
        <dbReference type="ARBA" id="ARBA00022801"/>
    </source>
</evidence>
<evidence type="ECO:0000256" key="1">
    <source>
        <dbReference type="ARBA" id="ARBA00022722"/>
    </source>
</evidence>
<dbReference type="CDD" id="cd09906">
    <property type="entry name" value="H3TH_YEN1"/>
    <property type="match status" value="1"/>
</dbReference>
<dbReference type="EMBL" id="MCFJ01000007">
    <property type="protein sequence ID" value="ORY63965.1"/>
    <property type="molecule type" value="Genomic_DNA"/>
</dbReference>
<dbReference type="Pfam" id="PF18380">
    <property type="entry name" value="GEN1_C"/>
    <property type="match status" value="1"/>
</dbReference>
<dbReference type="SMART" id="SM00484">
    <property type="entry name" value="XPGI"/>
    <property type="match status" value="1"/>
</dbReference>
<evidence type="ECO:0000256" key="3">
    <source>
        <dbReference type="SAM" id="MobiDB-lite"/>
    </source>
</evidence>
<name>A0A1Y2DZC0_9PEZI</name>
<dbReference type="InterPro" id="IPR037316">
    <property type="entry name" value="Yen1_H3TH"/>
</dbReference>
<dbReference type="InterPro" id="IPR006085">
    <property type="entry name" value="XPG_DNA_repair_N"/>
</dbReference>
<dbReference type="InterPro" id="IPR006086">
    <property type="entry name" value="XPG-I_dom"/>
</dbReference>
<keyword evidence="7" id="KW-1185">Reference proteome</keyword>
<feature type="non-terminal residue" evidence="6">
    <location>
        <position position="556"/>
    </location>
</feature>
<dbReference type="GeneID" id="63770957"/>
<feature type="compositionally biased region" description="Polar residues" evidence="3">
    <location>
        <begin position="519"/>
        <end position="540"/>
    </location>
</feature>
<feature type="non-terminal residue" evidence="6">
    <location>
        <position position="1"/>
    </location>
</feature>
<dbReference type="SUPFAM" id="SSF88723">
    <property type="entry name" value="PIN domain-like"/>
    <property type="match status" value="1"/>
</dbReference>